<keyword evidence="3 10" id="KW-0378">Hydrolase</keyword>
<evidence type="ECO:0000256" key="9">
    <source>
        <dbReference type="ARBA" id="ARBA00048988"/>
    </source>
</evidence>
<evidence type="ECO:0000256" key="6">
    <source>
        <dbReference type="ARBA" id="ARBA00023235"/>
    </source>
</evidence>
<dbReference type="GO" id="GO:0016887">
    <property type="term" value="F:ATP hydrolysis activity"/>
    <property type="evidence" value="ECO:0007669"/>
    <property type="project" value="RHEA"/>
</dbReference>
<dbReference type="GO" id="GO:0005524">
    <property type="term" value="F:ATP binding"/>
    <property type="evidence" value="ECO:0007669"/>
    <property type="project" value="UniProtKB-UniRule"/>
</dbReference>
<dbReference type="InterPro" id="IPR027417">
    <property type="entry name" value="P-loop_NTPase"/>
</dbReference>
<dbReference type="Proteomes" id="UP000199701">
    <property type="component" value="Unassembled WGS sequence"/>
</dbReference>
<dbReference type="PANTHER" id="PTHR11070:SF3">
    <property type="entry name" value="DNA 3'-5' HELICASE"/>
    <property type="match status" value="1"/>
</dbReference>
<comment type="similarity">
    <text evidence="1">Belongs to the helicase family. UvrD subfamily.</text>
</comment>
<keyword evidence="4 10" id="KW-0347">Helicase</keyword>
<comment type="catalytic activity">
    <reaction evidence="7">
        <text>Couples ATP hydrolysis with the unwinding of duplex DNA by translocating in the 3'-5' direction.</text>
        <dbReference type="EC" id="5.6.2.4"/>
    </reaction>
</comment>
<dbReference type="PANTHER" id="PTHR11070">
    <property type="entry name" value="UVRD / RECB / PCRA DNA HELICASE FAMILY MEMBER"/>
    <property type="match status" value="1"/>
</dbReference>
<evidence type="ECO:0000256" key="7">
    <source>
        <dbReference type="ARBA" id="ARBA00034617"/>
    </source>
</evidence>
<evidence type="ECO:0000256" key="10">
    <source>
        <dbReference type="PROSITE-ProRule" id="PRU00560"/>
    </source>
</evidence>
<organism evidence="12 13">
    <name type="scientific">[Clostridium] fimetarium</name>
    <dbReference type="NCBI Taxonomy" id="99656"/>
    <lineage>
        <taxon>Bacteria</taxon>
        <taxon>Bacillati</taxon>
        <taxon>Bacillota</taxon>
        <taxon>Clostridia</taxon>
        <taxon>Lachnospirales</taxon>
        <taxon>Lachnospiraceae</taxon>
    </lineage>
</organism>
<evidence type="ECO:0000313" key="13">
    <source>
        <dbReference type="Proteomes" id="UP000199701"/>
    </source>
</evidence>
<dbReference type="EC" id="5.6.2.4" evidence="8"/>
<evidence type="ECO:0000256" key="8">
    <source>
        <dbReference type="ARBA" id="ARBA00034808"/>
    </source>
</evidence>
<evidence type="ECO:0000256" key="5">
    <source>
        <dbReference type="ARBA" id="ARBA00022840"/>
    </source>
</evidence>
<dbReference type="GO" id="GO:0043138">
    <property type="term" value="F:3'-5' DNA helicase activity"/>
    <property type="evidence" value="ECO:0007669"/>
    <property type="project" value="UniProtKB-EC"/>
</dbReference>
<keyword evidence="2 10" id="KW-0547">Nucleotide-binding</keyword>
<dbReference type="STRING" id="99656.SAMN05421659_101346"/>
<dbReference type="EMBL" id="FOJI01000001">
    <property type="protein sequence ID" value="SEV85283.1"/>
    <property type="molecule type" value="Genomic_DNA"/>
</dbReference>
<evidence type="ECO:0000256" key="3">
    <source>
        <dbReference type="ARBA" id="ARBA00022801"/>
    </source>
</evidence>
<dbReference type="InterPro" id="IPR014017">
    <property type="entry name" value="DNA_helicase_UvrD-like_C"/>
</dbReference>
<dbReference type="InterPro" id="IPR014016">
    <property type="entry name" value="UvrD-like_ATP-bd"/>
</dbReference>
<feature type="binding site" evidence="10">
    <location>
        <begin position="23"/>
        <end position="30"/>
    </location>
    <ligand>
        <name>ATP</name>
        <dbReference type="ChEBI" id="CHEBI:30616"/>
    </ligand>
</feature>
<dbReference type="GO" id="GO:0005829">
    <property type="term" value="C:cytosol"/>
    <property type="evidence" value="ECO:0007669"/>
    <property type="project" value="TreeGrafter"/>
</dbReference>
<comment type="catalytic activity">
    <reaction evidence="9">
        <text>ATP + H2O = ADP + phosphate + H(+)</text>
        <dbReference type="Rhea" id="RHEA:13065"/>
        <dbReference type="ChEBI" id="CHEBI:15377"/>
        <dbReference type="ChEBI" id="CHEBI:15378"/>
        <dbReference type="ChEBI" id="CHEBI:30616"/>
        <dbReference type="ChEBI" id="CHEBI:43474"/>
        <dbReference type="ChEBI" id="CHEBI:456216"/>
        <dbReference type="EC" id="5.6.2.4"/>
    </reaction>
</comment>
<dbReference type="Pfam" id="PF13361">
    <property type="entry name" value="UvrD_C"/>
    <property type="match status" value="1"/>
</dbReference>
<dbReference type="GO" id="GO:0000725">
    <property type="term" value="P:recombinational repair"/>
    <property type="evidence" value="ECO:0007669"/>
    <property type="project" value="TreeGrafter"/>
</dbReference>
<dbReference type="SUPFAM" id="SSF52540">
    <property type="entry name" value="P-loop containing nucleoside triphosphate hydrolases"/>
    <property type="match status" value="1"/>
</dbReference>
<feature type="domain" description="UvrD-like helicase ATP-binding" evidence="11">
    <location>
        <begin position="2"/>
        <end position="277"/>
    </location>
</feature>
<dbReference type="GO" id="GO:0003677">
    <property type="term" value="F:DNA binding"/>
    <property type="evidence" value="ECO:0007669"/>
    <property type="project" value="InterPro"/>
</dbReference>
<dbReference type="InterPro" id="IPR000212">
    <property type="entry name" value="DNA_helicase_UvrD/REP"/>
</dbReference>
<evidence type="ECO:0000313" key="12">
    <source>
        <dbReference type="EMBL" id="SEV85283.1"/>
    </source>
</evidence>
<reference evidence="12 13" key="1">
    <citation type="submission" date="2016-10" db="EMBL/GenBank/DDBJ databases">
        <authorList>
            <person name="de Groot N.N."/>
        </authorList>
    </citation>
    <scope>NUCLEOTIDE SEQUENCE [LARGE SCALE GENOMIC DNA]</scope>
    <source>
        <strain evidence="12 13">DSM 9179</strain>
    </source>
</reference>
<dbReference type="Gene3D" id="1.10.10.160">
    <property type="match status" value="1"/>
</dbReference>
<sequence>MFEQLTDSQKEIIDLQGKNILKACPGSGKTFVVAHKVAHDFKLWKDKNKGMAILSFTNVAKRELDIKIQEISGRKTLPYPHFIGTLDAFISQYIFMPFGQTVMKCSARPSIIEDDFIERYSKFFWKGECYSNGCDPKNFYIDTEGSVYDSKKNFIDCPFTTNEPCVKFKVSTYSKGYATYKEALIVAIDILQKYPNIQKLITKRFPYIVVDEAQDTSEEQMKLLNLLFDHGVKNAMLIGDPDQSIYEWRDADPSVFLNMYNGKNWNSKELNENFRCSQHICNATKIFASLSETSIARGDTKDSSIKPIIMKYNKGNKDILIEKYLDLCKEKSINITPEKVAVLVRGRSGLNGKDYSKINELWQTPITFLLAQATYYKGIQNVEKTVSVIEKILYYIIFESDVNVTDFKEIQKIYSIKEWNYLVFKLSTRLPDSSLTLKSWKQAIIGVVDNFILENNIQYKNKVEVKTKSRVQDNNLKDFLEQSIEVFFADTYKNDYLSATIHAVKGCTFDAVMLIISTNGKLTSNMINQKEIDTEEIRTFYVAATRAKKLFVLAVPDTIKDKSLVRFPKEHWDYSN</sequence>
<dbReference type="AlphaFoldDB" id="A0A1I0MA99"/>
<keyword evidence="5 10" id="KW-0067">ATP-binding</keyword>
<keyword evidence="13" id="KW-1185">Reference proteome</keyword>
<dbReference type="InterPro" id="IPR013986">
    <property type="entry name" value="DExx_box_DNA_helicase_dom_sf"/>
</dbReference>
<dbReference type="PROSITE" id="PS51198">
    <property type="entry name" value="UVRD_HELICASE_ATP_BIND"/>
    <property type="match status" value="1"/>
</dbReference>
<evidence type="ECO:0000256" key="1">
    <source>
        <dbReference type="ARBA" id="ARBA00009922"/>
    </source>
</evidence>
<evidence type="ECO:0000256" key="4">
    <source>
        <dbReference type="ARBA" id="ARBA00022806"/>
    </source>
</evidence>
<dbReference type="Gene3D" id="3.40.50.300">
    <property type="entry name" value="P-loop containing nucleotide triphosphate hydrolases"/>
    <property type="match status" value="2"/>
</dbReference>
<dbReference type="RefSeq" id="WP_092449926.1">
    <property type="nucleotide sequence ID" value="NZ_FOJI01000001.1"/>
</dbReference>
<accession>A0A1I0MA99</accession>
<protein>
    <recommendedName>
        <fullName evidence="8">DNA 3'-5' helicase</fullName>
        <ecNumber evidence="8">5.6.2.4</ecNumber>
    </recommendedName>
</protein>
<evidence type="ECO:0000259" key="11">
    <source>
        <dbReference type="PROSITE" id="PS51198"/>
    </source>
</evidence>
<proteinExistence type="inferred from homology"/>
<evidence type="ECO:0000256" key="2">
    <source>
        <dbReference type="ARBA" id="ARBA00022741"/>
    </source>
</evidence>
<gene>
    <name evidence="12" type="ORF">SAMN05421659_101346</name>
</gene>
<name>A0A1I0MA99_9FIRM</name>
<dbReference type="Pfam" id="PF00580">
    <property type="entry name" value="UvrD-helicase"/>
    <property type="match status" value="1"/>
</dbReference>
<dbReference type="OrthoDB" id="9810135at2"/>
<keyword evidence="6" id="KW-0413">Isomerase</keyword>